<name>A0ACC5R6H2_9HYPH</name>
<sequence length="528" mass="57648">MKWLEDFLKKVSSKKLAEPAGEAETGSIADKWEETIVAGLTPGRMAQILKDAAGDDPDDFLGMAEEMEELDPHYGSVLRTRKLAISSIEAEIVAASEDAKDQEIAKFAREIVDAPNFPDLLADCLDGLGKGYAVCAIEWDTSKNLWKPENYVWRDPRSFRWDRATRTIKRRLADGSLVDLDPGRYVTHVPRLKSGAPVRGALARLASWSFLFKNYTVKDWVRFIEVYGMPLRVGKYGPNANEDDKRNLLRALANIGTDAAGIIPNTMNIDFVQTGAGTAAQGPVFGQFADYLDKQISKGVLGQTMTTDDGASRAQSEVHNEVRLDIKAVDARQLAASIQKSLIIPACALNFGMLEKYPTFRLPVEEPEDLKAWTANVTEFMDRGLPVSRKQIREKIVLDEPIDEADALVGRAPRSSLEPDDEIAPRSRKARAHRSDCPCCGGKAIALATSEGQDSLDEIVAAALADDAMDGLVEPVLAAARGSRSFDEFMTKLTQAAGEMDAASIITRLGEATFKARGLGSATDDPQA</sequence>
<evidence type="ECO:0000313" key="1">
    <source>
        <dbReference type="EMBL" id="MBK1868265.1"/>
    </source>
</evidence>
<gene>
    <name evidence="1" type="ORF">JHL16_18070</name>
</gene>
<keyword evidence="2" id="KW-1185">Reference proteome</keyword>
<accession>A0ACC5R6H2</accession>
<dbReference type="Proteomes" id="UP000616151">
    <property type="component" value="Unassembled WGS sequence"/>
</dbReference>
<evidence type="ECO:0000313" key="2">
    <source>
        <dbReference type="Proteomes" id="UP000616151"/>
    </source>
</evidence>
<dbReference type="EMBL" id="JAENHL010000007">
    <property type="protein sequence ID" value="MBK1868265.1"/>
    <property type="molecule type" value="Genomic_DNA"/>
</dbReference>
<proteinExistence type="predicted"/>
<organism evidence="1 2">
    <name type="scientific">Taklimakanibacter albus</name>
    <dbReference type="NCBI Taxonomy" id="2800327"/>
    <lineage>
        <taxon>Bacteria</taxon>
        <taxon>Pseudomonadati</taxon>
        <taxon>Pseudomonadota</taxon>
        <taxon>Alphaproteobacteria</taxon>
        <taxon>Hyphomicrobiales</taxon>
        <taxon>Aestuariivirgaceae</taxon>
        <taxon>Taklimakanibacter</taxon>
    </lineage>
</organism>
<comment type="caution">
    <text evidence="1">The sequence shown here is derived from an EMBL/GenBank/DDBJ whole genome shotgun (WGS) entry which is preliminary data.</text>
</comment>
<reference evidence="1" key="1">
    <citation type="submission" date="2021-01" db="EMBL/GenBank/DDBJ databases">
        <authorList>
            <person name="Sun Q."/>
        </authorList>
    </citation>
    <scope>NUCLEOTIDE SEQUENCE</scope>
    <source>
        <strain evidence="1">YIM B02566</strain>
    </source>
</reference>
<protein>
    <submittedName>
        <fullName evidence="1">DUF935 domain-containing protein</fullName>
    </submittedName>
</protein>